<feature type="binding site" evidence="7">
    <location>
        <position position="76"/>
    </location>
    <ligand>
        <name>[2Fe-2S] cluster</name>
        <dbReference type="ChEBI" id="CHEBI:190135"/>
    </ligand>
</feature>
<dbReference type="GO" id="GO:0016491">
    <property type="term" value="F:oxidoreductase activity"/>
    <property type="evidence" value="ECO:0007669"/>
    <property type="project" value="UniProtKB-KW"/>
</dbReference>
<dbReference type="EMBL" id="SOKJ01000099">
    <property type="protein sequence ID" value="TET12252.1"/>
    <property type="molecule type" value="Genomic_DNA"/>
</dbReference>
<evidence type="ECO:0000256" key="3">
    <source>
        <dbReference type="ARBA" id="ARBA00022723"/>
    </source>
</evidence>
<dbReference type="GO" id="GO:0046872">
    <property type="term" value="F:metal ion binding"/>
    <property type="evidence" value="ECO:0007669"/>
    <property type="project" value="UniProtKB-KW"/>
</dbReference>
<evidence type="ECO:0000256" key="1">
    <source>
        <dbReference type="ARBA" id="ARBA00010643"/>
    </source>
</evidence>
<keyword evidence="8" id="KW-0560">Oxidoreductase</keyword>
<dbReference type="InterPro" id="IPR002023">
    <property type="entry name" value="NuoE-like"/>
</dbReference>
<comment type="cofactor">
    <cofactor evidence="6">
        <name>[2Fe-2S] cluster</name>
        <dbReference type="ChEBI" id="CHEBI:190135"/>
    </cofactor>
</comment>
<comment type="similarity">
    <text evidence="1">Belongs to the complex I 24 kDa subunit family.</text>
</comment>
<name>A0A523S2M4_UNCAE</name>
<dbReference type="InterPro" id="IPR041921">
    <property type="entry name" value="NuoE_N"/>
</dbReference>
<dbReference type="EC" id="1.6.5.11" evidence="8"/>
<dbReference type="FunFam" id="3.40.30.10:FF:000015">
    <property type="entry name" value="NADH-quinone oxidoreductase subunit E"/>
    <property type="match status" value="1"/>
</dbReference>
<proteinExistence type="inferred from homology"/>
<protein>
    <submittedName>
        <fullName evidence="8">NADH-quinone oxidoreductase subunit NuoE</fullName>
        <ecNumber evidence="8">1.6.5.11</ecNumber>
    </submittedName>
</protein>
<evidence type="ECO:0000256" key="7">
    <source>
        <dbReference type="PIRSR" id="PIRSR000216-1"/>
    </source>
</evidence>
<dbReference type="NCBIfam" id="NF005722">
    <property type="entry name" value="PRK07539.1-2"/>
    <property type="match status" value="1"/>
</dbReference>
<dbReference type="Gene3D" id="3.40.30.10">
    <property type="entry name" value="Glutaredoxin"/>
    <property type="match status" value="1"/>
</dbReference>
<comment type="cofactor">
    <cofactor evidence="7">
        <name>[2Fe-2S] cluster</name>
        <dbReference type="ChEBI" id="CHEBI:190135"/>
    </cofactor>
    <text evidence="7">Binds 1 [2Fe-2S] cluster.</text>
</comment>
<reference evidence="8 9" key="1">
    <citation type="submission" date="2019-03" db="EMBL/GenBank/DDBJ databases">
        <title>Metabolic potential of uncultured bacteria and archaea associated with petroleum seepage in deep-sea sediments.</title>
        <authorList>
            <person name="Dong X."/>
            <person name="Hubert C."/>
        </authorList>
    </citation>
    <scope>NUCLEOTIDE SEQUENCE [LARGE SCALE GENOMIC DNA]</scope>
    <source>
        <strain evidence="8">E44_bin7</strain>
    </source>
</reference>
<dbReference type="InterPro" id="IPR036249">
    <property type="entry name" value="Thioredoxin-like_sf"/>
</dbReference>
<keyword evidence="3 7" id="KW-0479">Metal-binding</keyword>
<dbReference type="PANTHER" id="PTHR43342">
    <property type="entry name" value="NADH-QUINONE OXIDOREDUCTASE, E SUBUNIT"/>
    <property type="match status" value="1"/>
</dbReference>
<accession>A0A523S2M4</accession>
<feature type="binding site" evidence="7">
    <location>
        <position position="117"/>
    </location>
    <ligand>
        <name>[2Fe-2S] cluster</name>
        <dbReference type="ChEBI" id="CHEBI:190135"/>
    </ligand>
</feature>
<dbReference type="PANTHER" id="PTHR43342:SF1">
    <property type="entry name" value="BIFURCATING [FEFE] HYDROGENASE GAMMA SUBUNIT"/>
    <property type="match status" value="1"/>
</dbReference>
<evidence type="ECO:0000313" key="8">
    <source>
        <dbReference type="EMBL" id="TET12252.1"/>
    </source>
</evidence>
<evidence type="ECO:0000256" key="5">
    <source>
        <dbReference type="ARBA" id="ARBA00023014"/>
    </source>
</evidence>
<evidence type="ECO:0000313" key="9">
    <source>
        <dbReference type="Proteomes" id="UP000316360"/>
    </source>
</evidence>
<evidence type="ECO:0000256" key="6">
    <source>
        <dbReference type="ARBA" id="ARBA00034078"/>
    </source>
</evidence>
<keyword evidence="5 7" id="KW-0411">Iron-sulfur</keyword>
<dbReference type="SUPFAM" id="SSF52833">
    <property type="entry name" value="Thioredoxin-like"/>
    <property type="match status" value="1"/>
</dbReference>
<keyword evidence="2 7" id="KW-0001">2Fe-2S</keyword>
<dbReference type="GO" id="GO:0051537">
    <property type="term" value="F:2 iron, 2 sulfur cluster binding"/>
    <property type="evidence" value="ECO:0007669"/>
    <property type="project" value="UniProtKB-KW"/>
</dbReference>
<dbReference type="AlphaFoldDB" id="A0A523S2M4"/>
<dbReference type="InterPro" id="IPR028431">
    <property type="entry name" value="NADP_DH_HndA-like"/>
</dbReference>
<dbReference type="CDD" id="cd03064">
    <property type="entry name" value="TRX_Fd_NuoE"/>
    <property type="match status" value="1"/>
</dbReference>
<sequence>MNPAIVDEILDRYKRKKSALIDILQDIQAEYNYLPKEALGLVKKRLNIPLVNVLGVVTFYNIFTLKPRGRHLINVCMGTACHVKGAGKILERLESELGIKTGEATGDLKFSLETVYCVGCCSLAPVMRIDSDTYGDLRQDKVIKILKKYE</sequence>
<dbReference type="InterPro" id="IPR042128">
    <property type="entry name" value="NuoE_dom"/>
</dbReference>
<dbReference type="Gene3D" id="1.10.10.1590">
    <property type="entry name" value="NADH-quinone oxidoreductase subunit E"/>
    <property type="match status" value="1"/>
</dbReference>
<keyword evidence="4 7" id="KW-0408">Iron</keyword>
<dbReference type="PIRSF" id="PIRSF000216">
    <property type="entry name" value="NADH_DH_24kDa"/>
    <property type="match status" value="1"/>
</dbReference>
<organism evidence="8 9">
    <name type="scientific">Aerophobetes bacterium</name>
    <dbReference type="NCBI Taxonomy" id="2030807"/>
    <lineage>
        <taxon>Bacteria</taxon>
        <taxon>Candidatus Aerophobota</taxon>
    </lineage>
</organism>
<evidence type="ECO:0000256" key="4">
    <source>
        <dbReference type="ARBA" id="ARBA00023004"/>
    </source>
</evidence>
<dbReference type="Pfam" id="PF01257">
    <property type="entry name" value="2Fe-2S_thioredx"/>
    <property type="match status" value="1"/>
</dbReference>
<comment type="caution">
    <text evidence="8">The sequence shown here is derived from an EMBL/GenBank/DDBJ whole genome shotgun (WGS) entry which is preliminary data.</text>
</comment>
<dbReference type="Proteomes" id="UP000316360">
    <property type="component" value="Unassembled WGS sequence"/>
</dbReference>
<feature type="binding site" evidence="7">
    <location>
        <position position="121"/>
    </location>
    <ligand>
        <name>[2Fe-2S] cluster</name>
        <dbReference type="ChEBI" id="CHEBI:190135"/>
    </ligand>
</feature>
<evidence type="ECO:0000256" key="2">
    <source>
        <dbReference type="ARBA" id="ARBA00022714"/>
    </source>
</evidence>
<feature type="binding site" evidence="7">
    <location>
        <position position="81"/>
    </location>
    <ligand>
        <name>[2Fe-2S] cluster</name>
        <dbReference type="ChEBI" id="CHEBI:190135"/>
    </ligand>
</feature>
<gene>
    <name evidence="8" type="primary">nuoE</name>
    <name evidence="8" type="ORF">E3J84_01885</name>
</gene>